<dbReference type="GO" id="GO:0007165">
    <property type="term" value="P:signal transduction"/>
    <property type="evidence" value="ECO:0007669"/>
    <property type="project" value="UniProtKB-KW"/>
</dbReference>
<organism evidence="10 11">
    <name type="scientific">Polypedilum vanderplanki</name>
    <name type="common">Sleeping chironomid midge</name>
    <dbReference type="NCBI Taxonomy" id="319348"/>
    <lineage>
        <taxon>Eukaryota</taxon>
        <taxon>Metazoa</taxon>
        <taxon>Ecdysozoa</taxon>
        <taxon>Arthropoda</taxon>
        <taxon>Hexapoda</taxon>
        <taxon>Insecta</taxon>
        <taxon>Pterygota</taxon>
        <taxon>Neoptera</taxon>
        <taxon>Endopterygota</taxon>
        <taxon>Diptera</taxon>
        <taxon>Nematocera</taxon>
        <taxon>Chironomoidea</taxon>
        <taxon>Chironomidae</taxon>
        <taxon>Chironominae</taxon>
        <taxon>Polypedilum</taxon>
        <taxon>Polypedilum</taxon>
    </lineage>
</organism>
<evidence type="ECO:0000313" key="10">
    <source>
        <dbReference type="EMBL" id="KAG5682212.1"/>
    </source>
</evidence>
<evidence type="ECO:0000256" key="9">
    <source>
        <dbReference type="SAM" id="Phobius"/>
    </source>
</evidence>
<dbReference type="EMBL" id="JADBJN010000001">
    <property type="protein sequence ID" value="KAG5682212.1"/>
    <property type="molecule type" value="Genomic_DNA"/>
</dbReference>
<proteinExistence type="inferred from homology"/>
<comment type="subcellular location">
    <subcellularLocation>
        <location evidence="1">Cell membrane</location>
        <topology evidence="1">Multi-pass membrane protein</topology>
    </subcellularLocation>
</comment>
<keyword evidence="7 8" id="KW-0675">Receptor</keyword>
<evidence type="ECO:0000313" key="11">
    <source>
        <dbReference type="Proteomes" id="UP001107558"/>
    </source>
</evidence>
<dbReference type="AlphaFoldDB" id="A0A9J6CJP0"/>
<evidence type="ECO:0000256" key="2">
    <source>
        <dbReference type="ARBA" id="ARBA00005327"/>
    </source>
</evidence>
<dbReference type="GO" id="GO:0005886">
    <property type="term" value="C:plasma membrane"/>
    <property type="evidence" value="ECO:0007669"/>
    <property type="project" value="UniProtKB-SubCell"/>
</dbReference>
<feature type="transmembrane region" description="Helical" evidence="9">
    <location>
        <begin position="380"/>
        <end position="400"/>
    </location>
</feature>
<dbReference type="PIRSF" id="PIRSF038981">
    <property type="entry name" value="GRP"/>
    <property type="match status" value="1"/>
</dbReference>
<comment type="similarity">
    <text evidence="2">Belongs to the insect chemoreceptor superfamily. Gustatory receptor (GR) family. Gr5a subfamily.</text>
</comment>
<evidence type="ECO:0000256" key="7">
    <source>
        <dbReference type="ARBA" id="ARBA00023170"/>
    </source>
</evidence>
<gene>
    <name evidence="10" type="ORF">PVAND_011578</name>
</gene>
<evidence type="ECO:0000256" key="6">
    <source>
        <dbReference type="ARBA" id="ARBA00023136"/>
    </source>
</evidence>
<comment type="caution">
    <text evidence="10">The sequence shown here is derived from an EMBL/GenBank/DDBJ whole genome shotgun (WGS) entry which is preliminary data.</text>
</comment>
<dbReference type="Proteomes" id="UP001107558">
    <property type="component" value="Chromosome 1"/>
</dbReference>
<evidence type="ECO:0000256" key="1">
    <source>
        <dbReference type="ARBA" id="ARBA00004651"/>
    </source>
</evidence>
<reference evidence="10" key="1">
    <citation type="submission" date="2021-03" db="EMBL/GenBank/DDBJ databases">
        <title>Chromosome level genome of the anhydrobiotic midge Polypedilum vanderplanki.</title>
        <authorList>
            <person name="Yoshida Y."/>
            <person name="Kikawada T."/>
            <person name="Gusev O."/>
        </authorList>
    </citation>
    <scope>NUCLEOTIDE SEQUENCE</scope>
    <source>
        <strain evidence="10">NIAS01</strain>
        <tissue evidence="10">Whole body or cell culture</tissue>
    </source>
</reference>
<feature type="transmembrane region" description="Helical" evidence="9">
    <location>
        <begin position="58"/>
        <end position="79"/>
    </location>
</feature>
<name>A0A9J6CJP0_POLVA</name>
<feature type="transmembrane region" description="Helical" evidence="9">
    <location>
        <begin position="312"/>
        <end position="332"/>
    </location>
</feature>
<accession>A0A9J6CJP0</accession>
<sequence length="417" mass="49525">MTLEKSKIIKISATHTSFHESISTILAFSQFFGMISVKNVTNSDERLLKFSWFSIRTIYAITFLVLGSTESAFAIRRVFRLGFNIHFAEGLFFFTMSMIRAILIFKVTLNWKDIIQYWRKAESVFLHPPYFEKGWKLKSKCRCIFIFLIVQFVFPHVFFLVASGYDNYVNLKTCHMLDDTDFWHNYMQIYRPHLLYHIPYTPYLLPLYEWINMLQAFVVSFADTLIILFATGITTRLNQFNDLLEYMMKQKEYYHWRKMRHDYVKIVNLIRFTDSHIHILSFICIGHNSLQFAFRVFKAFKPNRFNLLSHIHFYFVLIILAIQLIATLFTCANMNRSALKPLETLRNIPSKYWSIDFKILQHLIEIENKRLAFTVVKSSFITRSMILSLFGTIATFQIILLDQVQPERETICTFVND</sequence>
<keyword evidence="4 9" id="KW-0812">Transmembrane</keyword>
<evidence type="ECO:0000256" key="3">
    <source>
        <dbReference type="ARBA" id="ARBA00022475"/>
    </source>
</evidence>
<protein>
    <recommendedName>
        <fullName evidence="8">Gustatory receptor</fullName>
    </recommendedName>
</protein>
<keyword evidence="6 9" id="KW-0472">Membrane</keyword>
<dbReference type="PANTHER" id="PTHR21421:SF35">
    <property type="entry name" value="GUSTATORY RECEPTOR FOR SUGAR TASTE 64B-RELATED"/>
    <property type="match status" value="1"/>
</dbReference>
<keyword evidence="5 9" id="KW-1133">Transmembrane helix</keyword>
<evidence type="ECO:0000256" key="4">
    <source>
        <dbReference type="ARBA" id="ARBA00022692"/>
    </source>
</evidence>
<dbReference type="OrthoDB" id="5800391at2759"/>
<dbReference type="Pfam" id="PF06151">
    <property type="entry name" value="Trehalose_recp"/>
    <property type="match status" value="1"/>
</dbReference>
<keyword evidence="8" id="KW-0807">Transducer</keyword>
<keyword evidence="11" id="KW-1185">Reference proteome</keyword>
<dbReference type="InterPro" id="IPR009318">
    <property type="entry name" value="Gustatory_rcpt"/>
</dbReference>
<feature type="transmembrane region" description="Helical" evidence="9">
    <location>
        <begin position="143"/>
        <end position="162"/>
    </location>
</feature>
<feature type="transmembrane region" description="Helical" evidence="9">
    <location>
        <begin position="279"/>
        <end position="300"/>
    </location>
</feature>
<feature type="transmembrane region" description="Helical" evidence="9">
    <location>
        <begin position="210"/>
        <end position="230"/>
    </location>
</feature>
<evidence type="ECO:0000256" key="8">
    <source>
        <dbReference type="PIRNR" id="PIRNR038981"/>
    </source>
</evidence>
<feature type="transmembrane region" description="Helical" evidence="9">
    <location>
        <begin position="91"/>
        <end position="109"/>
    </location>
</feature>
<keyword evidence="3" id="KW-1003">Cell membrane</keyword>
<comment type="function">
    <text evidence="8">Plays a role in the sugar gustatory response.</text>
</comment>
<dbReference type="GO" id="GO:0033041">
    <property type="term" value="F:sweet taste receptor activity"/>
    <property type="evidence" value="ECO:0007669"/>
    <property type="project" value="TreeGrafter"/>
</dbReference>
<evidence type="ECO:0000256" key="5">
    <source>
        <dbReference type="ARBA" id="ARBA00022989"/>
    </source>
</evidence>
<dbReference type="PANTHER" id="PTHR21421">
    <property type="entry name" value="GUSTATORY RECEPTOR"/>
    <property type="match status" value="1"/>
</dbReference>